<name>A0ABN1GGX2_9CAUL</name>
<dbReference type="Pfam" id="PF00550">
    <property type="entry name" value="PP-binding"/>
    <property type="match status" value="1"/>
</dbReference>
<keyword evidence="3" id="KW-1185">Reference proteome</keyword>
<organism evidence="2 3">
    <name type="scientific">Brevundimonas kwangchunensis</name>
    <dbReference type="NCBI Taxonomy" id="322163"/>
    <lineage>
        <taxon>Bacteria</taxon>
        <taxon>Pseudomonadati</taxon>
        <taxon>Pseudomonadota</taxon>
        <taxon>Alphaproteobacteria</taxon>
        <taxon>Caulobacterales</taxon>
        <taxon>Caulobacteraceae</taxon>
        <taxon>Brevundimonas</taxon>
    </lineage>
</organism>
<dbReference type="InterPro" id="IPR036736">
    <property type="entry name" value="ACP-like_sf"/>
</dbReference>
<proteinExistence type="predicted"/>
<gene>
    <name evidence="2" type="ORF">GCM10009422_02500</name>
</gene>
<dbReference type="EMBL" id="BAAAGA010000001">
    <property type="protein sequence ID" value="GAA0611124.1"/>
    <property type="molecule type" value="Genomic_DNA"/>
</dbReference>
<comment type="caution">
    <text evidence="2">The sequence shown here is derived from an EMBL/GenBank/DDBJ whole genome shotgun (WGS) entry which is preliminary data.</text>
</comment>
<dbReference type="InterPro" id="IPR009081">
    <property type="entry name" value="PP-bd_ACP"/>
</dbReference>
<evidence type="ECO:0000259" key="1">
    <source>
        <dbReference type="Pfam" id="PF00550"/>
    </source>
</evidence>
<accession>A0ABN1GGX2</accession>
<feature type="domain" description="Carrier" evidence="1">
    <location>
        <begin position="5"/>
        <end position="69"/>
    </location>
</feature>
<sequence length="73" mass="8142">MSPETFLQEFSEILEIEVSEISLETKLSDLSIWDSINVLGYMMMVDEKAGRQVDPDSVKNAETVGDLYNLAVG</sequence>
<evidence type="ECO:0000313" key="2">
    <source>
        <dbReference type="EMBL" id="GAA0611124.1"/>
    </source>
</evidence>
<evidence type="ECO:0000313" key="3">
    <source>
        <dbReference type="Proteomes" id="UP001501352"/>
    </source>
</evidence>
<reference evidence="2 3" key="1">
    <citation type="journal article" date="2019" name="Int. J. Syst. Evol. Microbiol.">
        <title>The Global Catalogue of Microorganisms (GCM) 10K type strain sequencing project: providing services to taxonomists for standard genome sequencing and annotation.</title>
        <authorList>
            <consortium name="The Broad Institute Genomics Platform"/>
            <consortium name="The Broad Institute Genome Sequencing Center for Infectious Disease"/>
            <person name="Wu L."/>
            <person name="Ma J."/>
        </authorList>
    </citation>
    <scope>NUCLEOTIDE SEQUENCE [LARGE SCALE GENOMIC DNA]</scope>
    <source>
        <strain evidence="2 3">JCM 12928</strain>
    </source>
</reference>
<dbReference type="Gene3D" id="1.10.1200.10">
    <property type="entry name" value="ACP-like"/>
    <property type="match status" value="1"/>
</dbReference>
<dbReference type="SUPFAM" id="SSF47336">
    <property type="entry name" value="ACP-like"/>
    <property type="match status" value="1"/>
</dbReference>
<dbReference type="Proteomes" id="UP001501352">
    <property type="component" value="Unassembled WGS sequence"/>
</dbReference>
<protein>
    <recommendedName>
        <fullName evidence="1">Carrier domain-containing protein</fullName>
    </recommendedName>
</protein>